<proteinExistence type="predicted"/>
<feature type="compositionally biased region" description="Polar residues" evidence="1">
    <location>
        <begin position="67"/>
        <end position="77"/>
    </location>
</feature>
<reference evidence="2 3" key="1">
    <citation type="journal article" date="2012" name="Genome Biol.">
        <title>Genome and low-iron response of an oceanic diatom adapted to chronic iron limitation.</title>
        <authorList>
            <person name="Lommer M."/>
            <person name="Specht M."/>
            <person name="Roy A.S."/>
            <person name="Kraemer L."/>
            <person name="Andreson R."/>
            <person name="Gutowska M.A."/>
            <person name="Wolf J."/>
            <person name="Bergner S.V."/>
            <person name="Schilhabel M.B."/>
            <person name="Klostermeier U.C."/>
            <person name="Beiko R.G."/>
            <person name="Rosenstiel P."/>
            <person name="Hippler M."/>
            <person name="Laroche J."/>
        </authorList>
    </citation>
    <scope>NUCLEOTIDE SEQUENCE [LARGE SCALE GENOMIC DNA]</scope>
    <source>
        <strain evidence="2 3">CCMP1005</strain>
    </source>
</reference>
<gene>
    <name evidence="2" type="ORF">THAOC_05611</name>
</gene>
<dbReference type="AlphaFoldDB" id="K0T2H4"/>
<dbReference type="Proteomes" id="UP000266841">
    <property type="component" value="Unassembled WGS sequence"/>
</dbReference>
<evidence type="ECO:0000256" key="1">
    <source>
        <dbReference type="SAM" id="MobiDB-lite"/>
    </source>
</evidence>
<comment type="caution">
    <text evidence="2">The sequence shown here is derived from an EMBL/GenBank/DDBJ whole genome shotgun (WGS) entry which is preliminary data.</text>
</comment>
<organism evidence="2 3">
    <name type="scientific">Thalassiosira oceanica</name>
    <name type="common">Marine diatom</name>
    <dbReference type="NCBI Taxonomy" id="159749"/>
    <lineage>
        <taxon>Eukaryota</taxon>
        <taxon>Sar</taxon>
        <taxon>Stramenopiles</taxon>
        <taxon>Ochrophyta</taxon>
        <taxon>Bacillariophyta</taxon>
        <taxon>Coscinodiscophyceae</taxon>
        <taxon>Thalassiosirophycidae</taxon>
        <taxon>Thalassiosirales</taxon>
        <taxon>Thalassiosiraceae</taxon>
        <taxon>Thalassiosira</taxon>
    </lineage>
</organism>
<feature type="region of interest" description="Disordered" evidence="1">
    <location>
        <begin position="65"/>
        <end position="84"/>
    </location>
</feature>
<keyword evidence="3" id="KW-1185">Reference proteome</keyword>
<evidence type="ECO:0000313" key="3">
    <source>
        <dbReference type="Proteomes" id="UP000266841"/>
    </source>
</evidence>
<name>K0T2H4_THAOC</name>
<dbReference type="EMBL" id="AGNL01005254">
    <property type="protein sequence ID" value="EJK72818.1"/>
    <property type="molecule type" value="Genomic_DNA"/>
</dbReference>
<protein>
    <submittedName>
        <fullName evidence="2">Uncharacterized protein</fullName>
    </submittedName>
</protein>
<accession>K0T2H4</accession>
<sequence>MRRRSSAPPVLRLKSLRDIKLDAGGYDPRPPSRRAVSCNRICTSAAPVGSGDLADSGSAERARLTRQLGNLSSTSTRARPLGLP</sequence>
<feature type="non-terminal residue" evidence="2">
    <location>
        <position position="84"/>
    </location>
</feature>
<evidence type="ECO:0000313" key="2">
    <source>
        <dbReference type="EMBL" id="EJK72818.1"/>
    </source>
</evidence>